<keyword evidence="3" id="KW-1185">Reference proteome</keyword>
<name>A0A221K673_9RHOB</name>
<proteinExistence type="predicted"/>
<dbReference type="KEGG" id="spse:SULPSESMR1_04802"/>
<dbReference type="EMBL" id="CP022416">
    <property type="protein sequence ID" value="ASM74498.1"/>
    <property type="molecule type" value="Genomic_DNA"/>
</dbReference>
<keyword evidence="2" id="KW-0614">Plasmid</keyword>
<organism evidence="2 3">
    <name type="scientific">Pseudosulfitobacter pseudonitzschiae</name>
    <dbReference type="NCBI Taxonomy" id="1402135"/>
    <lineage>
        <taxon>Bacteria</taxon>
        <taxon>Pseudomonadati</taxon>
        <taxon>Pseudomonadota</taxon>
        <taxon>Alphaproteobacteria</taxon>
        <taxon>Rhodobacterales</taxon>
        <taxon>Roseobacteraceae</taxon>
        <taxon>Pseudosulfitobacter</taxon>
    </lineage>
</organism>
<keyword evidence="1" id="KW-0732">Signal</keyword>
<geneLocation type="plasmid" evidence="2 3">
    <name>pSMR1-1</name>
</geneLocation>
<evidence type="ECO:0008006" key="4">
    <source>
        <dbReference type="Google" id="ProtNLM"/>
    </source>
</evidence>
<dbReference type="AlphaFoldDB" id="A0A221K673"/>
<gene>
    <name evidence="2" type="ORF">SULPSESMR1_04802</name>
</gene>
<evidence type="ECO:0000313" key="2">
    <source>
        <dbReference type="EMBL" id="ASM74498.1"/>
    </source>
</evidence>
<evidence type="ECO:0000313" key="3">
    <source>
        <dbReference type="Proteomes" id="UP000199754"/>
    </source>
</evidence>
<accession>A0A221K673</accession>
<evidence type="ECO:0000256" key="1">
    <source>
        <dbReference type="SAM" id="SignalP"/>
    </source>
</evidence>
<dbReference type="OrthoDB" id="8085080at2"/>
<feature type="signal peptide" evidence="1">
    <location>
        <begin position="1"/>
        <end position="26"/>
    </location>
</feature>
<reference evidence="2 3" key="1">
    <citation type="submission" date="2017-07" db="EMBL/GenBank/DDBJ databases">
        <title>Genome Sequence of Sulfitobacter pseudonitzschiae Strain SMR1 Isolated from a culture of the Diatom Skeletonema marinoi.</title>
        <authorList>
            <person name="Topel M."/>
            <person name="Pinder M.I.M."/>
            <person name="Johansson O.N."/>
            <person name="Kourtchenko O."/>
            <person name="Godhe A."/>
            <person name="Clarke A.K."/>
        </authorList>
    </citation>
    <scope>NUCLEOTIDE SEQUENCE [LARGE SCALE GENOMIC DNA]</scope>
    <source>
        <strain evidence="2 3">SMR1</strain>
        <plasmid evidence="2 3">pSMR1-1</plasmid>
    </source>
</reference>
<protein>
    <recommendedName>
        <fullName evidence="4">Lipoprotein</fullName>
    </recommendedName>
</protein>
<sequence>MNFLKSIPVALVLGLSVVAMPSVSVADNSNRIPFKKSVSLKVGQAMVIHGRRGDCGSLPSKSDLAKSKSDLDRNLTTGHIVFGKPGVRKSGSCNGWTPAYETIFVADQPGRETVKIHGDAVRITVK</sequence>
<feature type="chain" id="PRO_5012623512" description="Lipoprotein" evidence="1">
    <location>
        <begin position="27"/>
        <end position="126"/>
    </location>
</feature>
<dbReference type="Proteomes" id="UP000199754">
    <property type="component" value="Plasmid pSMR1-1"/>
</dbReference>
<dbReference type="RefSeq" id="WP_089422543.1">
    <property type="nucleotide sequence ID" value="NZ_CP022416.1"/>
</dbReference>